<accession>A0ACB6R3B9</accession>
<keyword evidence="2" id="KW-1185">Reference proteome</keyword>
<sequence length="134" mass="14490">MKTFAFASFLSLLTLNSAAPTQVESRTPGNVLICTGEDYTGTCETISAPFYTCQKLEAPYFKNVGSFRPDAGAYCRITYTADSCTTHGDAFIWPDSGAPNLHHWDDVATGQNIDAGSMMTSFLCQECSGCTVKE</sequence>
<gene>
    <name evidence="1" type="ORF">BDR25DRAFT_302244</name>
</gene>
<comment type="caution">
    <text evidence="1">The sequence shown here is derived from an EMBL/GenBank/DDBJ whole genome shotgun (WGS) entry which is preliminary data.</text>
</comment>
<evidence type="ECO:0000313" key="1">
    <source>
        <dbReference type="EMBL" id="KAF2473290.1"/>
    </source>
</evidence>
<dbReference type="Proteomes" id="UP000799755">
    <property type="component" value="Unassembled WGS sequence"/>
</dbReference>
<proteinExistence type="predicted"/>
<protein>
    <submittedName>
        <fullName evidence="1">Uncharacterized protein</fullName>
    </submittedName>
</protein>
<evidence type="ECO:0000313" key="2">
    <source>
        <dbReference type="Proteomes" id="UP000799755"/>
    </source>
</evidence>
<reference evidence="1" key="1">
    <citation type="journal article" date="2020" name="Stud. Mycol.">
        <title>101 Dothideomycetes genomes: a test case for predicting lifestyles and emergence of pathogens.</title>
        <authorList>
            <person name="Haridas S."/>
            <person name="Albert R."/>
            <person name="Binder M."/>
            <person name="Bloem J."/>
            <person name="Labutti K."/>
            <person name="Salamov A."/>
            <person name="Andreopoulos B."/>
            <person name="Baker S."/>
            <person name="Barry K."/>
            <person name="Bills G."/>
            <person name="Bluhm B."/>
            <person name="Cannon C."/>
            <person name="Castanera R."/>
            <person name="Culley D."/>
            <person name="Daum C."/>
            <person name="Ezra D."/>
            <person name="Gonzalez J."/>
            <person name="Henrissat B."/>
            <person name="Kuo A."/>
            <person name="Liang C."/>
            <person name="Lipzen A."/>
            <person name="Lutzoni F."/>
            <person name="Magnuson J."/>
            <person name="Mondo S."/>
            <person name="Nolan M."/>
            <person name="Ohm R."/>
            <person name="Pangilinan J."/>
            <person name="Park H.-J."/>
            <person name="Ramirez L."/>
            <person name="Alfaro M."/>
            <person name="Sun H."/>
            <person name="Tritt A."/>
            <person name="Yoshinaga Y."/>
            <person name="Zwiers L.-H."/>
            <person name="Turgeon B."/>
            <person name="Goodwin S."/>
            <person name="Spatafora J."/>
            <person name="Crous P."/>
            <person name="Grigoriev I."/>
        </authorList>
    </citation>
    <scope>NUCLEOTIDE SEQUENCE</scope>
    <source>
        <strain evidence="1">ATCC 200398</strain>
    </source>
</reference>
<dbReference type="EMBL" id="MU003500">
    <property type="protein sequence ID" value="KAF2473290.1"/>
    <property type="molecule type" value="Genomic_DNA"/>
</dbReference>
<organism evidence="1 2">
    <name type="scientific">Lindgomyces ingoldianus</name>
    <dbReference type="NCBI Taxonomy" id="673940"/>
    <lineage>
        <taxon>Eukaryota</taxon>
        <taxon>Fungi</taxon>
        <taxon>Dikarya</taxon>
        <taxon>Ascomycota</taxon>
        <taxon>Pezizomycotina</taxon>
        <taxon>Dothideomycetes</taxon>
        <taxon>Pleosporomycetidae</taxon>
        <taxon>Pleosporales</taxon>
        <taxon>Lindgomycetaceae</taxon>
        <taxon>Lindgomyces</taxon>
    </lineage>
</organism>
<name>A0ACB6R3B9_9PLEO</name>